<dbReference type="EC" id="3.4.19.12" evidence="2"/>
<dbReference type="PROSITE" id="PS00972">
    <property type="entry name" value="USP_1"/>
    <property type="match status" value="1"/>
</dbReference>
<dbReference type="PANTHER" id="PTHR43982:SF6">
    <property type="entry name" value="UBIQUITIN CARBOXYL-TERMINAL HYDROLASE 2-RELATED"/>
    <property type="match status" value="1"/>
</dbReference>
<keyword evidence="7" id="KW-0175">Coiled coil</keyword>
<feature type="domain" description="USP" evidence="9">
    <location>
        <begin position="442"/>
        <end position="959"/>
    </location>
</feature>
<dbReference type="GO" id="GO:0016579">
    <property type="term" value="P:protein deubiquitination"/>
    <property type="evidence" value="ECO:0007669"/>
    <property type="project" value="InterPro"/>
</dbReference>
<dbReference type="Proteomes" id="UP000799424">
    <property type="component" value="Unassembled WGS sequence"/>
</dbReference>
<dbReference type="AlphaFoldDB" id="A0A6A7A3F9"/>
<dbReference type="OrthoDB" id="2420415at2759"/>
<evidence type="ECO:0000256" key="6">
    <source>
        <dbReference type="ARBA" id="ARBA00022807"/>
    </source>
</evidence>
<keyword evidence="4" id="KW-0833">Ubl conjugation pathway</keyword>
<evidence type="ECO:0000313" key="10">
    <source>
        <dbReference type="EMBL" id="KAF2827247.1"/>
    </source>
</evidence>
<keyword evidence="6" id="KW-0788">Thiol protease</keyword>
<evidence type="ECO:0000259" key="9">
    <source>
        <dbReference type="PROSITE" id="PS50235"/>
    </source>
</evidence>
<dbReference type="InterPro" id="IPR028889">
    <property type="entry name" value="USP"/>
</dbReference>
<keyword evidence="5" id="KW-0378">Hydrolase</keyword>
<evidence type="ECO:0000256" key="1">
    <source>
        <dbReference type="ARBA" id="ARBA00000707"/>
    </source>
</evidence>
<evidence type="ECO:0000256" key="2">
    <source>
        <dbReference type="ARBA" id="ARBA00012759"/>
    </source>
</evidence>
<dbReference type="InterPro" id="IPR018200">
    <property type="entry name" value="USP_CS"/>
</dbReference>
<evidence type="ECO:0000313" key="11">
    <source>
        <dbReference type="Proteomes" id="UP000799424"/>
    </source>
</evidence>
<proteinExistence type="predicted"/>
<dbReference type="Pfam" id="PF00443">
    <property type="entry name" value="UCH"/>
    <property type="match status" value="1"/>
</dbReference>
<evidence type="ECO:0000256" key="4">
    <source>
        <dbReference type="ARBA" id="ARBA00022786"/>
    </source>
</evidence>
<dbReference type="SUPFAM" id="SSF54001">
    <property type="entry name" value="Cysteine proteinases"/>
    <property type="match status" value="1"/>
</dbReference>
<dbReference type="PROSITE" id="PS50235">
    <property type="entry name" value="USP_3"/>
    <property type="match status" value="1"/>
</dbReference>
<dbReference type="GO" id="GO:0004843">
    <property type="term" value="F:cysteine-type deubiquitinase activity"/>
    <property type="evidence" value="ECO:0007669"/>
    <property type="project" value="UniProtKB-EC"/>
</dbReference>
<organism evidence="10 11">
    <name type="scientific">Ophiobolus disseminans</name>
    <dbReference type="NCBI Taxonomy" id="1469910"/>
    <lineage>
        <taxon>Eukaryota</taxon>
        <taxon>Fungi</taxon>
        <taxon>Dikarya</taxon>
        <taxon>Ascomycota</taxon>
        <taxon>Pezizomycotina</taxon>
        <taxon>Dothideomycetes</taxon>
        <taxon>Pleosporomycetidae</taxon>
        <taxon>Pleosporales</taxon>
        <taxon>Pleosporineae</taxon>
        <taxon>Phaeosphaeriaceae</taxon>
        <taxon>Ophiobolus</taxon>
    </lineage>
</organism>
<protein>
    <recommendedName>
        <fullName evidence="2">ubiquitinyl hydrolase 1</fullName>
        <ecNumber evidence="2">3.4.19.12</ecNumber>
    </recommendedName>
</protein>
<feature type="region of interest" description="Disordered" evidence="8">
    <location>
        <begin position="540"/>
        <end position="627"/>
    </location>
</feature>
<dbReference type="EMBL" id="MU006224">
    <property type="protein sequence ID" value="KAF2827247.1"/>
    <property type="molecule type" value="Genomic_DNA"/>
</dbReference>
<dbReference type="Pfam" id="PF13446">
    <property type="entry name" value="RPT"/>
    <property type="match status" value="2"/>
</dbReference>
<evidence type="ECO:0000256" key="5">
    <source>
        <dbReference type="ARBA" id="ARBA00022801"/>
    </source>
</evidence>
<dbReference type="GO" id="GO:0043161">
    <property type="term" value="P:proteasome-mediated ubiquitin-dependent protein catabolic process"/>
    <property type="evidence" value="ECO:0007669"/>
    <property type="project" value="InterPro"/>
</dbReference>
<evidence type="ECO:0000256" key="3">
    <source>
        <dbReference type="ARBA" id="ARBA00022670"/>
    </source>
</evidence>
<sequence>MKPPHISDQDVDTLMNSAQLRKRWETAKLIAGDRADMVMARKVDGPDFLNTYLQDALNPVKGKGRIPLLNKKFLKTFGKDCDSILTRFGFYTALEEEDGEINQVWYLPRPEEPSGPLDSTLRNTIEDARYELNTLILSIPESERVGARHKPLYPRPSRDYIERALACHDCLGAVGDFSDALILFAFARQTAVDVGNRSYYYECLKDLAIGRKSEELEMQVALAGSQGFTSRREVEDAYRQFGIQPAHAVHINDEHIIGVFRSRLADVSPSQGEVARRQLRIIGDARNSALIRAEASDALETYEQALSWLDMSPDQADDFIETMVSVKTSDNPGCAETARKAVSLIAEHRNSDRLRQYLKDGTMTAPEMDIGEAYALFSISDRTAKVDFDVMKTTITFAPADSAEKMQKAYIMIEKDQAQNFNNQSSQSEVRRNSYPLDTWPVGLRNIGNTCYLNSVLQFLFTIKPFREFVLKCEDRLQDPSPEALSGKLVGRIAVTAEMVEVAQKFIYELRAFFQRMITAPTDTVQPDIDLAALALCKTDRPQSTPNPTEVGAEKNKGPDLIDGIPFIGPMPEPLHNGGNANGDSPDSVMGDDKSDTSMQAMDLQDQPKEPSRPPPVPPRPTAPTKSILGNIEESARQQDAAEVLSNVFDLVSCAIQGDSVVRDDEQWDIIKQLFFSEVKTVRMLEPKTQVVSDLRDHFLVCPGWRDRSLYATLDDDFGQNVTDLGVTKHEFIDRPAPIQIINLRRMQFDRVKGEQVYDRSHIGLETTIYLDRYLGETQSMPREELLKLREAQWDKQQQLHVLEERRDQLRRTDIEGLDVPDTIDETSAWLQGLEKAYGQPGSDSLPTPPPELAEVLSEKSTQLKQELEQIDAKMTQLEAEVNGIFQNARDYPYRLHAVFTHRGGTKGGHYWIYIYDYQNGLWRKYNDDLVTLANESDVFEREIAAIPPASTGVVYIREDLIDHLTEAVKREPAVEDETIPANVPGETQANDVAMQDVDDTELPALEPVAYKDVQVIEGVEKS</sequence>
<name>A0A6A7A3F9_9PLEO</name>
<keyword evidence="3" id="KW-0645">Protease</keyword>
<dbReference type="Gene3D" id="3.90.70.10">
    <property type="entry name" value="Cysteine proteinases"/>
    <property type="match status" value="1"/>
</dbReference>
<evidence type="ECO:0000256" key="8">
    <source>
        <dbReference type="SAM" id="MobiDB-lite"/>
    </source>
</evidence>
<dbReference type="InterPro" id="IPR038765">
    <property type="entry name" value="Papain-like_cys_pep_sf"/>
</dbReference>
<comment type="catalytic activity">
    <reaction evidence="1">
        <text>Thiol-dependent hydrolysis of ester, thioester, amide, peptide and isopeptide bonds formed by the C-terminal Gly of ubiquitin (a 76-residue protein attached to proteins as an intracellular targeting signal).</text>
        <dbReference type="EC" id="3.4.19.12"/>
    </reaction>
</comment>
<reference evidence="10" key="1">
    <citation type="journal article" date="2020" name="Stud. Mycol.">
        <title>101 Dothideomycetes genomes: a test case for predicting lifestyles and emergence of pathogens.</title>
        <authorList>
            <person name="Haridas S."/>
            <person name="Albert R."/>
            <person name="Binder M."/>
            <person name="Bloem J."/>
            <person name="Labutti K."/>
            <person name="Salamov A."/>
            <person name="Andreopoulos B."/>
            <person name="Baker S."/>
            <person name="Barry K."/>
            <person name="Bills G."/>
            <person name="Bluhm B."/>
            <person name="Cannon C."/>
            <person name="Castanera R."/>
            <person name="Culley D."/>
            <person name="Daum C."/>
            <person name="Ezra D."/>
            <person name="Gonzalez J."/>
            <person name="Henrissat B."/>
            <person name="Kuo A."/>
            <person name="Liang C."/>
            <person name="Lipzen A."/>
            <person name="Lutzoni F."/>
            <person name="Magnuson J."/>
            <person name="Mondo S."/>
            <person name="Nolan M."/>
            <person name="Ohm R."/>
            <person name="Pangilinan J."/>
            <person name="Park H.-J."/>
            <person name="Ramirez L."/>
            <person name="Alfaro M."/>
            <person name="Sun H."/>
            <person name="Tritt A."/>
            <person name="Yoshinaga Y."/>
            <person name="Zwiers L.-H."/>
            <person name="Turgeon B."/>
            <person name="Goodwin S."/>
            <person name="Spatafora J."/>
            <person name="Crous P."/>
            <person name="Grigoriev I."/>
        </authorList>
    </citation>
    <scope>NUCLEOTIDE SEQUENCE</scope>
    <source>
        <strain evidence="10">CBS 113818</strain>
    </source>
</reference>
<feature type="coiled-coil region" evidence="7">
    <location>
        <begin position="854"/>
        <end position="888"/>
    </location>
</feature>
<keyword evidence="11" id="KW-1185">Reference proteome</keyword>
<dbReference type="InterPro" id="IPR001394">
    <property type="entry name" value="Peptidase_C19_UCH"/>
</dbReference>
<dbReference type="InterPro" id="IPR044635">
    <property type="entry name" value="UBP14-like"/>
</dbReference>
<dbReference type="PROSITE" id="PS00973">
    <property type="entry name" value="USP_2"/>
    <property type="match status" value="1"/>
</dbReference>
<dbReference type="GO" id="GO:0070628">
    <property type="term" value="F:proteasome binding"/>
    <property type="evidence" value="ECO:0007669"/>
    <property type="project" value="TreeGrafter"/>
</dbReference>
<evidence type="ECO:0000256" key="7">
    <source>
        <dbReference type="SAM" id="Coils"/>
    </source>
</evidence>
<gene>
    <name evidence="10" type="ORF">CC86DRAFT_393430</name>
</gene>
<dbReference type="GO" id="GO:0061136">
    <property type="term" value="P:regulation of proteasomal protein catabolic process"/>
    <property type="evidence" value="ECO:0007669"/>
    <property type="project" value="TreeGrafter"/>
</dbReference>
<feature type="compositionally biased region" description="Pro residues" evidence="8">
    <location>
        <begin position="613"/>
        <end position="622"/>
    </location>
</feature>
<dbReference type="PANTHER" id="PTHR43982">
    <property type="entry name" value="UBIQUITIN CARBOXYL-TERMINAL HYDROLASE"/>
    <property type="match status" value="1"/>
</dbReference>
<accession>A0A6A7A3F9</accession>
<dbReference type="InterPro" id="IPR025305">
    <property type="entry name" value="UCH_repeat_domain"/>
</dbReference>